<accession>A0A091C4C8</accession>
<organism evidence="1 2">
    <name type="scientific">Tetragenococcus muriaticus 3MR10-3</name>
    <dbReference type="NCBI Taxonomy" id="1302648"/>
    <lineage>
        <taxon>Bacteria</taxon>
        <taxon>Bacillati</taxon>
        <taxon>Bacillota</taxon>
        <taxon>Bacilli</taxon>
        <taxon>Lactobacillales</taxon>
        <taxon>Enterococcaceae</taxon>
        <taxon>Tetragenococcus</taxon>
    </lineage>
</organism>
<evidence type="ECO:0000313" key="2">
    <source>
        <dbReference type="Proteomes" id="UP000029381"/>
    </source>
</evidence>
<comment type="caution">
    <text evidence="1">The sequence shown here is derived from an EMBL/GenBank/DDBJ whole genome shotgun (WGS) entry which is preliminary data.</text>
</comment>
<dbReference type="RefSeq" id="WP_197052273.1">
    <property type="nucleotide sequence ID" value="NZ_JPVT01000089.1"/>
</dbReference>
<dbReference type="PATRIC" id="fig|1302648.3.peg.959"/>
<dbReference type="EMBL" id="JPVT01000089">
    <property type="protein sequence ID" value="KFN91535.1"/>
    <property type="molecule type" value="Genomic_DNA"/>
</dbReference>
<protein>
    <submittedName>
        <fullName evidence="1">Uncharacterized protein</fullName>
    </submittedName>
</protein>
<dbReference type="AlphaFoldDB" id="A0A091C4C8"/>
<gene>
    <name evidence="1" type="ORF">TMU3MR103_0989</name>
</gene>
<dbReference type="Proteomes" id="UP000029381">
    <property type="component" value="Unassembled WGS sequence"/>
</dbReference>
<evidence type="ECO:0000313" key="1">
    <source>
        <dbReference type="EMBL" id="KFN91535.1"/>
    </source>
</evidence>
<reference evidence="1 2" key="1">
    <citation type="submission" date="2014-08" db="EMBL/GenBank/DDBJ databases">
        <title>Genome sequence of Tetragenococcus muriaticus.</title>
        <authorList>
            <person name="Chuea-nongthon C."/>
            <person name="Rodtong S."/>
            <person name="Yongsawatdigul J."/>
            <person name="Steele J.L."/>
            <person name="Liu X.-y."/>
            <person name="Speers J."/>
            <person name="Glasner J.D."/>
            <person name="Neeno-Eckwall E.C."/>
        </authorList>
    </citation>
    <scope>NUCLEOTIDE SEQUENCE [LARGE SCALE GENOMIC DNA]</scope>
    <source>
        <strain evidence="1 2">3MR10-3</strain>
    </source>
</reference>
<keyword evidence="2" id="KW-1185">Reference proteome</keyword>
<proteinExistence type="predicted"/>
<name>A0A091C4C8_9ENTE</name>
<sequence>MVTNKTASKQDEQQIIALWDRSVTATHDFLSQEDKETMRVGNPWLFLVGRYSTMV</sequence>